<protein>
    <recommendedName>
        <fullName evidence="2">Radical SAM superfamily protein</fullName>
    </recommendedName>
</protein>
<proteinExistence type="predicted"/>
<sequence>MNKQGKGKIEWTDYTWNPIKGECPVGCWYCYARKMYKRFQWDTEINSRLDDSDYIQKLQDKKIPDGSKVFVCSTIELFHPLIEKKWRDDIFSIIETNPKITFQILTKMPQYITREMPDNVWLGISITEKRDFGKRLPGLYKAKARVKFISFEPLLAKNMDAFRYQGWLGGKVNWIVLGRLTGHGKKQDPSLQMIQNMTAYARSENIPIFLKHNLKDIWPGELIQEWPE</sequence>
<accession>A0A6M3LHY1</accession>
<organism evidence="1">
    <name type="scientific">viral metagenome</name>
    <dbReference type="NCBI Taxonomy" id="1070528"/>
    <lineage>
        <taxon>unclassified sequences</taxon>
        <taxon>metagenomes</taxon>
        <taxon>organismal metagenomes</taxon>
    </lineage>
</organism>
<evidence type="ECO:0008006" key="2">
    <source>
        <dbReference type="Google" id="ProtNLM"/>
    </source>
</evidence>
<name>A0A6M3LHY1_9ZZZZ</name>
<dbReference type="InterPro" id="IPR011101">
    <property type="entry name" value="DUF5131"/>
</dbReference>
<reference evidence="1" key="1">
    <citation type="submission" date="2020-03" db="EMBL/GenBank/DDBJ databases">
        <title>The deep terrestrial virosphere.</title>
        <authorList>
            <person name="Holmfeldt K."/>
            <person name="Nilsson E."/>
            <person name="Simone D."/>
            <person name="Lopez-Fernandez M."/>
            <person name="Wu X."/>
            <person name="de Brujin I."/>
            <person name="Lundin D."/>
            <person name="Andersson A."/>
            <person name="Bertilsson S."/>
            <person name="Dopson M."/>
        </authorList>
    </citation>
    <scope>NUCLEOTIDE SEQUENCE</scope>
    <source>
        <strain evidence="1">MM415B04617</strain>
    </source>
</reference>
<dbReference type="Pfam" id="PF07505">
    <property type="entry name" value="DUF5131"/>
    <property type="match status" value="1"/>
</dbReference>
<evidence type="ECO:0000313" key="1">
    <source>
        <dbReference type="EMBL" id="QJA92505.1"/>
    </source>
</evidence>
<dbReference type="AlphaFoldDB" id="A0A6M3LHY1"/>
<gene>
    <name evidence="1" type="ORF">MM415B04617_0008</name>
</gene>
<dbReference type="EMBL" id="MT143072">
    <property type="protein sequence ID" value="QJA92505.1"/>
    <property type="molecule type" value="Genomic_DNA"/>
</dbReference>